<keyword evidence="2" id="KW-1185">Reference proteome</keyword>
<proteinExistence type="predicted"/>
<dbReference type="KEGG" id="gps:C427_5591"/>
<organism evidence="1 2">
    <name type="scientific">Paraglaciecola psychrophila 170</name>
    <dbReference type="NCBI Taxonomy" id="1129794"/>
    <lineage>
        <taxon>Bacteria</taxon>
        <taxon>Pseudomonadati</taxon>
        <taxon>Pseudomonadota</taxon>
        <taxon>Gammaproteobacteria</taxon>
        <taxon>Alteromonadales</taxon>
        <taxon>Alteromonadaceae</taxon>
        <taxon>Paraglaciecola</taxon>
    </lineage>
</organism>
<accession>K7ANH4</accession>
<dbReference type="AlphaFoldDB" id="K7ANH4"/>
<dbReference type="RefSeq" id="WP_007636658.1">
    <property type="nucleotide sequence ID" value="NC_020514.1"/>
</dbReference>
<dbReference type="HOGENOM" id="CLU_896619_0_0_6"/>
<dbReference type="OrthoDB" id="6320928at2"/>
<dbReference type="PATRIC" id="fig|1129794.4.peg.5568"/>
<name>K7ANH4_9ALTE</name>
<gene>
    <name evidence="1" type="ORF">C427_5591</name>
</gene>
<dbReference type="Proteomes" id="UP000011864">
    <property type="component" value="Chromosome"/>
</dbReference>
<sequence length="306" mass="34955">MNQNTVKISLDLVHIDVARNATDDFNLFHDKKQWQQITGNPFGGPIVLGFQLECFIEDYIKQYRQQNDELNTLEQHQLKFSNYSFNFVGVARPKDNLTAIIKKSRIYSEDKTVLSNRVVIKNEQGIVLMGFKSNSNVPLFANEQGLFPTFNTKEVFDRTTVDESDYFYKRKYTTNSNAKNFLTGSSVEQSNYFDEVNDKILFPETYCTSLISCALLERGKANGLDFKRNPMVYTSHKISVHSENVAKLRSDQQLHILVGPPINKVTSGKEQGSVLLTHYCIGLNQDKSVLFQGEIELAPLSYILHK</sequence>
<dbReference type="EMBL" id="CP003837">
    <property type="protein sequence ID" value="AGH47685.1"/>
    <property type="molecule type" value="Genomic_DNA"/>
</dbReference>
<protein>
    <submittedName>
        <fullName evidence="1">Uncharacterized protein</fullName>
    </submittedName>
</protein>
<evidence type="ECO:0000313" key="1">
    <source>
        <dbReference type="EMBL" id="AGH47685.1"/>
    </source>
</evidence>
<evidence type="ECO:0000313" key="2">
    <source>
        <dbReference type="Proteomes" id="UP000011864"/>
    </source>
</evidence>
<dbReference type="eggNOG" id="ENOG502ZG0P">
    <property type="taxonomic scope" value="Bacteria"/>
</dbReference>
<reference evidence="1 2" key="1">
    <citation type="journal article" date="2013" name="Genome Announc.">
        <title>Complete Genome Sequence of Glaciecola psychrophila Strain 170T.</title>
        <authorList>
            <person name="Yin J."/>
            <person name="Chen J."/>
            <person name="Liu G."/>
            <person name="Yu Y."/>
            <person name="Song L."/>
            <person name="Wang X."/>
            <person name="Qu X."/>
        </authorList>
    </citation>
    <scope>NUCLEOTIDE SEQUENCE [LARGE SCALE GENOMIC DNA]</scope>
    <source>
        <strain evidence="1 2">170</strain>
    </source>
</reference>